<organism evidence="2 3">
    <name type="scientific">Arabis nemorensis</name>
    <dbReference type="NCBI Taxonomy" id="586526"/>
    <lineage>
        <taxon>Eukaryota</taxon>
        <taxon>Viridiplantae</taxon>
        <taxon>Streptophyta</taxon>
        <taxon>Embryophyta</taxon>
        <taxon>Tracheophyta</taxon>
        <taxon>Spermatophyta</taxon>
        <taxon>Magnoliopsida</taxon>
        <taxon>eudicotyledons</taxon>
        <taxon>Gunneridae</taxon>
        <taxon>Pentapetalae</taxon>
        <taxon>rosids</taxon>
        <taxon>malvids</taxon>
        <taxon>Brassicales</taxon>
        <taxon>Brassicaceae</taxon>
        <taxon>Arabideae</taxon>
        <taxon>Arabis</taxon>
    </lineage>
</organism>
<dbReference type="Pfam" id="PF04776">
    <property type="entry name" value="protein_MS5"/>
    <property type="match status" value="1"/>
</dbReference>
<evidence type="ECO:0000313" key="3">
    <source>
        <dbReference type="Proteomes" id="UP000489600"/>
    </source>
</evidence>
<dbReference type="OrthoDB" id="1625419at2759"/>
<feature type="region of interest" description="Disordered" evidence="1">
    <location>
        <begin position="1"/>
        <end position="80"/>
    </location>
</feature>
<dbReference type="PANTHER" id="PTHR31260:SF39">
    <property type="entry name" value="BNAA09G28770D PROTEIN"/>
    <property type="match status" value="1"/>
</dbReference>
<proteinExistence type="predicted"/>
<sequence>MKSCPSIFNPVINPPPQRKRKLETPVCSQPSPSAEESSSLRSVILDPANDPPQQKQKLETLVHSPPSPVDEESSPNLKLGSSIWDTDYVFSTCDDSPRSPLEDESHDDSVGNKPYSVGEFCRYAPIDELVAKVGLHCYNSHKETNLQFRAITKLYLSFAAQFIYDITLDAFDPHKKSSSSIITSVWDAPQHADLTLITDYSSLEGSNERSFFWDPNGVDELYKGGMPKWLDDGALTGSEYYELNVSDLLENDWLHLYAQVGAYAKWMSKMVDHLPVKVKKAVVQTKEDVDSSSKLKSKSRNAIFYLTFESRGGVECKCVIRQTSDGKPQHMCLEVMNVVMDE</sequence>
<comment type="caution">
    <text evidence="2">The sequence shown here is derived from an EMBL/GenBank/DDBJ whole genome shotgun (WGS) entry which is preliminary data.</text>
</comment>
<keyword evidence="3" id="KW-1185">Reference proteome</keyword>
<name>A0A565BF77_9BRAS</name>
<dbReference type="Proteomes" id="UP000489600">
    <property type="component" value="Unassembled WGS sequence"/>
</dbReference>
<evidence type="ECO:0000256" key="1">
    <source>
        <dbReference type="SAM" id="MobiDB-lite"/>
    </source>
</evidence>
<dbReference type="InterPro" id="IPR006462">
    <property type="entry name" value="MS5"/>
</dbReference>
<evidence type="ECO:0000313" key="2">
    <source>
        <dbReference type="EMBL" id="VVA99825.1"/>
    </source>
</evidence>
<dbReference type="NCBIfam" id="TIGR01572">
    <property type="entry name" value="A_thl_para_3677"/>
    <property type="match status" value="1"/>
</dbReference>
<gene>
    <name evidence="2" type="ORF">ANE_LOCUS10270</name>
</gene>
<dbReference type="PANTHER" id="PTHR31260">
    <property type="entry name" value="CYSTATIN/MONELLIN SUPERFAMILY PROTEIN"/>
    <property type="match status" value="1"/>
</dbReference>
<accession>A0A565BF77</accession>
<feature type="compositionally biased region" description="Low complexity" evidence="1">
    <location>
        <begin position="28"/>
        <end position="42"/>
    </location>
</feature>
<dbReference type="EMBL" id="CABITT030000003">
    <property type="protein sequence ID" value="VVA99825.1"/>
    <property type="molecule type" value="Genomic_DNA"/>
</dbReference>
<dbReference type="AlphaFoldDB" id="A0A565BF77"/>
<protein>
    <submittedName>
        <fullName evidence="2">Uncharacterized protein</fullName>
    </submittedName>
</protein>
<reference evidence="2" key="1">
    <citation type="submission" date="2019-07" db="EMBL/GenBank/DDBJ databases">
        <authorList>
            <person name="Dittberner H."/>
        </authorList>
    </citation>
    <scope>NUCLEOTIDE SEQUENCE [LARGE SCALE GENOMIC DNA]</scope>
</reference>